<accession>A0A150XF94</accession>
<name>A0A150XF94_9BACT</name>
<sequence>MAYELPAQDLKTIEVAEAYKDRYRINLSTFAESIEYIRLETSDETLYSYPTVRGIQGDSIILVKSMNRTSIFNRKTGSFIRDIGHIGQDPDSYQRPGPLGFNTDNGNVFVYGYRKIIEYSLATDRIVHETNVPDLMEIGGVRTTFTSGAYTDTQINMNYWSEQGYFVGLVTNLSGKDPIKVVLFSRDGQIIKFFENKQTFEKKDPKHMKVQSNSYYEFDNAGYHKEYFSDTTFQFNSQKIQPKYVFNNGKYSPPYKRQDFLTDDESNRLMFIKLLQEDSHFVYFELHHQQQYRVGLFNKKTNQTLISDPESDDLNGFYNDLDNFVPFIPSFRTQEGYLVGTISAEDVYTWFQSNKSKANKLPEHLKRFKNIDPEDNPIVMIVKPKN</sequence>
<dbReference type="Pfam" id="PF17170">
    <property type="entry name" value="DUF5128"/>
    <property type="match status" value="1"/>
</dbReference>
<dbReference type="AlphaFoldDB" id="A0A150XF94"/>
<keyword evidence="2" id="KW-1185">Reference proteome</keyword>
<reference evidence="1 2" key="1">
    <citation type="submission" date="2016-01" db="EMBL/GenBank/DDBJ databases">
        <title>Genome sequencing of Roseivirga spongicola UST030701-084.</title>
        <authorList>
            <person name="Selvaratnam C."/>
            <person name="Thevarajoo S."/>
            <person name="Goh K.M."/>
            <person name="Ee R."/>
            <person name="Chan K.-G."/>
            <person name="Chong C.S."/>
        </authorList>
    </citation>
    <scope>NUCLEOTIDE SEQUENCE [LARGE SCALE GENOMIC DNA]</scope>
    <source>
        <strain evidence="1 2">UST030701-084</strain>
    </source>
</reference>
<protein>
    <recommendedName>
        <fullName evidence="3">DUF4934 domain-containing protein</fullName>
    </recommendedName>
</protein>
<evidence type="ECO:0008006" key="3">
    <source>
        <dbReference type="Google" id="ProtNLM"/>
    </source>
</evidence>
<evidence type="ECO:0000313" key="2">
    <source>
        <dbReference type="Proteomes" id="UP000075606"/>
    </source>
</evidence>
<proteinExistence type="predicted"/>
<dbReference type="EMBL" id="LRPC01000001">
    <property type="protein sequence ID" value="KYG77363.1"/>
    <property type="molecule type" value="Genomic_DNA"/>
</dbReference>
<dbReference type="STRING" id="333140.AWW68_00930"/>
<organism evidence="1 2">
    <name type="scientific">Roseivirga spongicola</name>
    <dbReference type="NCBI Taxonomy" id="333140"/>
    <lineage>
        <taxon>Bacteria</taxon>
        <taxon>Pseudomonadati</taxon>
        <taxon>Bacteroidota</taxon>
        <taxon>Cytophagia</taxon>
        <taxon>Cytophagales</taxon>
        <taxon>Roseivirgaceae</taxon>
        <taxon>Roseivirga</taxon>
    </lineage>
</organism>
<gene>
    <name evidence="1" type="ORF">AWW68_00930</name>
</gene>
<evidence type="ECO:0000313" key="1">
    <source>
        <dbReference type="EMBL" id="KYG77363.1"/>
    </source>
</evidence>
<comment type="caution">
    <text evidence="1">The sequence shown here is derived from an EMBL/GenBank/DDBJ whole genome shotgun (WGS) entry which is preliminary data.</text>
</comment>
<dbReference type="Proteomes" id="UP000075606">
    <property type="component" value="Unassembled WGS sequence"/>
</dbReference>